<evidence type="ECO:0000313" key="2">
    <source>
        <dbReference type="Proteomes" id="UP001162501"/>
    </source>
</evidence>
<gene>
    <name evidence="1" type="ORF">MRATA1EN3_LOCUS6797</name>
</gene>
<protein>
    <submittedName>
        <fullName evidence="1">Uncharacterized protein</fullName>
    </submittedName>
</protein>
<sequence>MPGEGGPCRPLQAERRPLPSSADKGTFTNPADDVGKVLANQLCKERGCGSLPETAIQCVFVRVPVTVRGPGDLAVTKAEQATDSQVGDSETKLPTLVSTGSFQRETSLTGFLVSPVGRRPTERPCEGVVCVRDDGQQEPRPAGPPRRGTCADRNSVIKD</sequence>
<dbReference type="EMBL" id="OX596099">
    <property type="protein sequence ID" value="CAI9695584.1"/>
    <property type="molecule type" value="Genomic_DNA"/>
</dbReference>
<evidence type="ECO:0000313" key="1">
    <source>
        <dbReference type="EMBL" id="CAI9695584.1"/>
    </source>
</evidence>
<dbReference type="Proteomes" id="UP001162501">
    <property type="component" value="Chromosome 15"/>
</dbReference>
<proteinExistence type="predicted"/>
<reference evidence="1" key="1">
    <citation type="submission" date="2023-05" db="EMBL/GenBank/DDBJ databases">
        <authorList>
            <consortium name="ELIXIR-Norway"/>
        </authorList>
    </citation>
    <scope>NUCLEOTIDE SEQUENCE</scope>
</reference>
<organism evidence="1 2">
    <name type="scientific">Rangifer tarandus platyrhynchus</name>
    <name type="common">Svalbard reindeer</name>
    <dbReference type="NCBI Taxonomy" id="3082113"/>
    <lineage>
        <taxon>Eukaryota</taxon>
        <taxon>Metazoa</taxon>
        <taxon>Chordata</taxon>
        <taxon>Craniata</taxon>
        <taxon>Vertebrata</taxon>
        <taxon>Euteleostomi</taxon>
        <taxon>Mammalia</taxon>
        <taxon>Eutheria</taxon>
        <taxon>Laurasiatheria</taxon>
        <taxon>Artiodactyla</taxon>
        <taxon>Ruminantia</taxon>
        <taxon>Pecora</taxon>
        <taxon>Cervidae</taxon>
        <taxon>Odocoileinae</taxon>
        <taxon>Rangifer</taxon>
    </lineage>
</organism>
<name>A0ACB0E584_RANTA</name>
<accession>A0ACB0E584</accession>